<sequence>MAQAQKEYEQAARDLKIAIHPLGNYLRFKQLEQDSAQQGETLEHILEARISEGSVSPGSDAIDRYDGFDACLFEDEAAVLPTDRTDSWFEEKTGKMRYARRFIPRNIHLLPGAISRTEADVISELRRELRETQETKTVVQSKQKTTSDGDPYTGHDYDLKREIHNLSTAAWCTNFLVLSENFSDSASEKVDRLSPEQLLHNCPLNIRTSSGETGILVTISSVNSLSQYQPKLLSIPRSQCELLDFNNEAREGSRGKRALRRLWSGFSKKSC</sequence>
<proteinExistence type="predicted"/>
<dbReference type="VEuPathDB" id="FungiDB:I302_06756"/>
<evidence type="ECO:0000313" key="4">
    <source>
        <dbReference type="Proteomes" id="UP000092730"/>
    </source>
</evidence>
<dbReference type="AlphaFoldDB" id="A0A1B9FYD7"/>
<reference evidence="2" key="1">
    <citation type="submission" date="2013-07" db="EMBL/GenBank/DDBJ databases">
        <title>The Genome Sequence of Cryptococcus bestiolae CBS10118.</title>
        <authorList>
            <consortium name="The Broad Institute Genome Sequencing Platform"/>
            <person name="Cuomo C."/>
            <person name="Litvintseva A."/>
            <person name="Chen Y."/>
            <person name="Heitman J."/>
            <person name="Sun S."/>
            <person name="Springer D."/>
            <person name="Dromer F."/>
            <person name="Young S.K."/>
            <person name="Zeng Q."/>
            <person name="Gargeya S."/>
            <person name="Fitzgerald M."/>
            <person name="Abouelleil A."/>
            <person name="Alvarado L."/>
            <person name="Berlin A.M."/>
            <person name="Chapman S.B."/>
            <person name="Dewar J."/>
            <person name="Goldberg J."/>
            <person name="Griggs A."/>
            <person name="Gujja S."/>
            <person name="Hansen M."/>
            <person name="Howarth C."/>
            <person name="Imamovic A."/>
            <person name="Larimer J."/>
            <person name="McCowan C."/>
            <person name="Murphy C."/>
            <person name="Pearson M."/>
            <person name="Priest M."/>
            <person name="Roberts A."/>
            <person name="Saif S."/>
            <person name="Shea T."/>
            <person name="Sykes S."/>
            <person name="Wortman J."/>
            <person name="Nusbaum C."/>
            <person name="Birren B."/>
        </authorList>
    </citation>
    <scope>NUCLEOTIDE SEQUENCE [LARGE SCALE GENOMIC DNA]</scope>
    <source>
        <strain evidence="2">CBS 10118</strain>
    </source>
</reference>
<protein>
    <submittedName>
        <fullName evidence="2">Uncharacterized protein</fullName>
    </submittedName>
</protein>
<dbReference type="Proteomes" id="UP000092730">
    <property type="component" value="Chromosome 6"/>
</dbReference>
<evidence type="ECO:0000313" key="2">
    <source>
        <dbReference type="EMBL" id="OCF23772.1"/>
    </source>
</evidence>
<organism evidence="2">
    <name type="scientific">Kwoniella bestiolae CBS 10118</name>
    <dbReference type="NCBI Taxonomy" id="1296100"/>
    <lineage>
        <taxon>Eukaryota</taxon>
        <taxon>Fungi</taxon>
        <taxon>Dikarya</taxon>
        <taxon>Basidiomycota</taxon>
        <taxon>Agaricomycotina</taxon>
        <taxon>Tremellomycetes</taxon>
        <taxon>Tremellales</taxon>
        <taxon>Cryptococcaceae</taxon>
        <taxon>Kwoniella</taxon>
    </lineage>
</organism>
<dbReference type="GeneID" id="30211155"/>
<gene>
    <name evidence="2" type="ORF">I302_06756</name>
    <name evidence="3" type="ORF">I302_107503</name>
</gene>
<dbReference type="EMBL" id="CP144546">
    <property type="protein sequence ID" value="WVW85465.1"/>
    <property type="molecule type" value="Genomic_DNA"/>
</dbReference>
<accession>A0A1B9FYD7</accession>
<evidence type="ECO:0000313" key="3">
    <source>
        <dbReference type="EMBL" id="WVW85465.1"/>
    </source>
</evidence>
<dbReference type="RefSeq" id="XP_019044842.1">
    <property type="nucleotide sequence ID" value="XM_019193365.1"/>
</dbReference>
<reference evidence="3" key="4">
    <citation type="submission" date="2024-02" db="EMBL/GenBank/DDBJ databases">
        <title>Comparative genomics of Cryptococcus and Kwoniella reveals pathogenesis evolution and contrasting modes of karyotype evolution via chromosome fusion or intercentromeric recombination.</title>
        <authorList>
            <person name="Coelho M.A."/>
            <person name="David-Palma M."/>
            <person name="Shea T."/>
            <person name="Bowers K."/>
            <person name="McGinley-Smith S."/>
            <person name="Mohammad A.W."/>
            <person name="Gnirke A."/>
            <person name="Yurkov A.M."/>
            <person name="Nowrousian M."/>
            <person name="Sun S."/>
            <person name="Cuomo C.A."/>
            <person name="Heitman J."/>
        </authorList>
    </citation>
    <scope>NUCLEOTIDE SEQUENCE</scope>
    <source>
        <strain evidence="3">CBS 10118</strain>
    </source>
</reference>
<reference evidence="3" key="2">
    <citation type="submission" date="2013-07" db="EMBL/GenBank/DDBJ databases">
        <authorList>
            <consortium name="The Broad Institute Genome Sequencing Platform"/>
            <person name="Cuomo C."/>
            <person name="Litvintseva A."/>
            <person name="Chen Y."/>
            <person name="Heitman J."/>
            <person name="Sun S."/>
            <person name="Springer D."/>
            <person name="Dromer F."/>
            <person name="Young S.K."/>
            <person name="Zeng Q."/>
            <person name="Gargeya S."/>
            <person name="Fitzgerald M."/>
            <person name="Abouelleil A."/>
            <person name="Alvarado L."/>
            <person name="Berlin A.M."/>
            <person name="Chapman S.B."/>
            <person name="Dewar J."/>
            <person name="Goldberg J."/>
            <person name="Griggs A."/>
            <person name="Gujja S."/>
            <person name="Hansen M."/>
            <person name="Howarth C."/>
            <person name="Imamovic A."/>
            <person name="Larimer J."/>
            <person name="McCowan C."/>
            <person name="Murphy C."/>
            <person name="Pearson M."/>
            <person name="Priest M."/>
            <person name="Roberts A."/>
            <person name="Saif S."/>
            <person name="Shea T."/>
            <person name="Sykes S."/>
            <person name="Wortman J."/>
            <person name="Nusbaum C."/>
            <person name="Birren B."/>
        </authorList>
    </citation>
    <scope>NUCLEOTIDE SEQUENCE</scope>
    <source>
        <strain evidence="3">CBS 10118</strain>
    </source>
</reference>
<reference evidence="2" key="3">
    <citation type="submission" date="2014-01" db="EMBL/GenBank/DDBJ databases">
        <title>Evolution of pathogenesis and genome organization in the Tremellales.</title>
        <authorList>
            <person name="Cuomo C."/>
            <person name="Litvintseva A."/>
            <person name="Heitman J."/>
            <person name="Chen Y."/>
            <person name="Sun S."/>
            <person name="Springer D."/>
            <person name="Dromer F."/>
            <person name="Young S."/>
            <person name="Zeng Q."/>
            <person name="Chapman S."/>
            <person name="Gujja S."/>
            <person name="Saif S."/>
            <person name="Birren B."/>
        </authorList>
    </citation>
    <scope>NUCLEOTIDE SEQUENCE</scope>
    <source>
        <strain evidence="2">CBS 10118</strain>
    </source>
</reference>
<name>A0A1B9FYD7_9TREE</name>
<keyword evidence="4" id="KW-1185">Reference proteome</keyword>
<evidence type="ECO:0000256" key="1">
    <source>
        <dbReference type="SAM" id="MobiDB-lite"/>
    </source>
</evidence>
<feature type="compositionally biased region" description="Low complexity" evidence="1">
    <location>
        <begin position="135"/>
        <end position="146"/>
    </location>
</feature>
<dbReference type="EMBL" id="KI894023">
    <property type="protein sequence ID" value="OCF23772.1"/>
    <property type="molecule type" value="Genomic_DNA"/>
</dbReference>
<dbReference type="KEGG" id="kbi:30211155"/>
<feature type="region of interest" description="Disordered" evidence="1">
    <location>
        <begin position="133"/>
        <end position="153"/>
    </location>
</feature>